<dbReference type="GO" id="GO:0005739">
    <property type="term" value="C:mitochondrion"/>
    <property type="evidence" value="ECO:0007669"/>
    <property type="project" value="GOC"/>
</dbReference>
<dbReference type="Pfam" id="PF00226">
    <property type="entry name" value="DnaJ"/>
    <property type="match status" value="1"/>
</dbReference>
<evidence type="ECO:0000313" key="4">
    <source>
        <dbReference type="Proteomes" id="UP001150925"/>
    </source>
</evidence>
<sequence>MDPFTERSSRPGPLPTQRAGPSDTFPQPEALPDDWEETLLEPEDPTAPDVPMDLLEQEFTSDKSYYAVLNVSKRASDDEIRESYRRLCLAFHPDKHQDPLAHQAARIQFERIQRAYEVLSQPHLRALYDELGEEGLSLAKDDTIDEKDTDVVFETWTVGQRLKTREEIREEMERRILHTRQSTLHHLIKSKGTIELYVNAASALDGTGGYGPGDEASEYQGFQDLLAEEEAKEVEVDDDHGKYTPNVKVVRDQGQYTLGDSVQLFTAPVRGTKQWLESLEVLRFQVRHAFDLPITDNTSVTVQGQLTASEERGEGNLTGTIKHHHNSNLYTECRFSLFKPHLAMVKTHYQMGPASYATLVATSSRLSRPPALTLTAGRALSPGLTMYSTLKTGPWWVGTWGRPQMGRVGGRRHLMGSQSRFPASAMAVGFAKHMSSSHITGELQAGLRASHVSVTYGRKLDTGVDFQGSVTLSNSAGLICSMGTNNQVTKHTKLG</sequence>
<evidence type="ECO:0000259" key="2">
    <source>
        <dbReference type="PROSITE" id="PS50076"/>
    </source>
</evidence>
<keyword evidence="4" id="KW-1185">Reference proteome</keyword>
<dbReference type="SMART" id="SM00271">
    <property type="entry name" value="DnaJ"/>
    <property type="match status" value="1"/>
</dbReference>
<dbReference type="InterPro" id="IPR055225">
    <property type="entry name" value="DNAJC11-like_beta-barrel"/>
</dbReference>
<evidence type="ECO:0000256" key="1">
    <source>
        <dbReference type="SAM" id="MobiDB-lite"/>
    </source>
</evidence>
<dbReference type="InterPro" id="IPR001623">
    <property type="entry name" value="DnaJ_domain"/>
</dbReference>
<dbReference type="OrthoDB" id="10250354at2759"/>
<dbReference type="GO" id="GO:0042407">
    <property type="term" value="P:cristae formation"/>
    <property type="evidence" value="ECO:0007669"/>
    <property type="project" value="TreeGrafter"/>
</dbReference>
<dbReference type="Gene3D" id="1.10.287.110">
    <property type="entry name" value="DnaJ domain"/>
    <property type="match status" value="1"/>
</dbReference>
<dbReference type="AlphaFoldDB" id="A0A9W8E547"/>
<accession>A0A9W8E547</accession>
<gene>
    <name evidence="3" type="ORF">IWQ62_004980</name>
</gene>
<feature type="region of interest" description="Disordered" evidence="1">
    <location>
        <begin position="1"/>
        <end position="33"/>
    </location>
</feature>
<name>A0A9W8E547_9FUNG</name>
<dbReference type="PROSITE" id="PS50076">
    <property type="entry name" value="DNAJ_2"/>
    <property type="match status" value="1"/>
</dbReference>
<dbReference type="PANTHER" id="PTHR44157:SF1">
    <property type="entry name" value="DNAJ HOMOLOG SUBFAMILY C MEMBER 11"/>
    <property type="match status" value="1"/>
</dbReference>
<organism evidence="3 4">
    <name type="scientific">Dispira parvispora</name>
    <dbReference type="NCBI Taxonomy" id="1520584"/>
    <lineage>
        <taxon>Eukaryota</taxon>
        <taxon>Fungi</taxon>
        <taxon>Fungi incertae sedis</taxon>
        <taxon>Zoopagomycota</taxon>
        <taxon>Kickxellomycotina</taxon>
        <taxon>Dimargaritomycetes</taxon>
        <taxon>Dimargaritales</taxon>
        <taxon>Dimargaritaceae</taxon>
        <taxon>Dispira</taxon>
    </lineage>
</organism>
<dbReference type="Pfam" id="PF22774">
    <property type="entry name" value="DNAJC11_beta-barrel"/>
    <property type="match status" value="1"/>
</dbReference>
<reference evidence="3" key="1">
    <citation type="submission" date="2022-07" db="EMBL/GenBank/DDBJ databases">
        <title>Phylogenomic reconstructions and comparative analyses of Kickxellomycotina fungi.</title>
        <authorList>
            <person name="Reynolds N.K."/>
            <person name="Stajich J.E."/>
            <person name="Barry K."/>
            <person name="Grigoriev I.V."/>
            <person name="Crous P."/>
            <person name="Smith M.E."/>
        </authorList>
    </citation>
    <scope>NUCLEOTIDE SEQUENCE</scope>
    <source>
        <strain evidence="3">RSA 1196</strain>
    </source>
</reference>
<dbReference type="EMBL" id="JANBPY010001859">
    <property type="protein sequence ID" value="KAJ1957964.1"/>
    <property type="molecule type" value="Genomic_DNA"/>
</dbReference>
<dbReference type="InterPro" id="IPR052243">
    <property type="entry name" value="Mito_inner_membrane_organizer"/>
</dbReference>
<dbReference type="CDD" id="cd06257">
    <property type="entry name" value="DnaJ"/>
    <property type="match status" value="1"/>
</dbReference>
<proteinExistence type="predicted"/>
<dbReference type="InterPro" id="IPR036869">
    <property type="entry name" value="J_dom_sf"/>
</dbReference>
<protein>
    <recommendedName>
        <fullName evidence="2">J domain-containing protein</fullName>
    </recommendedName>
</protein>
<evidence type="ECO:0000313" key="3">
    <source>
        <dbReference type="EMBL" id="KAJ1957964.1"/>
    </source>
</evidence>
<dbReference type="PANTHER" id="PTHR44157">
    <property type="entry name" value="DNAJ HOMOLOG SUBFAMILY C MEMBER 11"/>
    <property type="match status" value="1"/>
</dbReference>
<dbReference type="SUPFAM" id="SSF46565">
    <property type="entry name" value="Chaperone J-domain"/>
    <property type="match status" value="1"/>
</dbReference>
<dbReference type="Proteomes" id="UP001150925">
    <property type="component" value="Unassembled WGS sequence"/>
</dbReference>
<feature type="non-terminal residue" evidence="3">
    <location>
        <position position="1"/>
    </location>
</feature>
<feature type="domain" description="J" evidence="2">
    <location>
        <begin position="64"/>
        <end position="132"/>
    </location>
</feature>
<comment type="caution">
    <text evidence="3">The sequence shown here is derived from an EMBL/GenBank/DDBJ whole genome shotgun (WGS) entry which is preliminary data.</text>
</comment>
<dbReference type="PRINTS" id="PR00625">
    <property type="entry name" value="JDOMAIN"/>
</dbReference>